<reference evidence="1" key="1">
    <citation type="journal article" date="2014" name="Nat. Genet.">
        <title>Genome and transcriptome of the porcine whipworm Trichuris suis.</title>
        <authorList>
            <person name="Jex A.R."/>
            <person name="Nejsum P."/>
            <person name="Schwarz E.M."/>
            <person name="Hu L."/>
            <person name="Young N.D."/>
            <person name="Hall R.S."/>
            <person name="Korhonen P.K."/>
            <person name="Liao S."/>
            <person name="Thamsborg S."/>
            <person name="Xia J."/>
            <person name="Xu P."/>
            <person name="Wang S."/>
            <person name="Scheerlinck J.P."/>
            <person name="Hofmann A."/>
            <person name="Sternberg P.W."/>
            <person name="Wang J."/>
            <person name="Gasser R.B."/>
        </authorList>
    </citation>
    <scope>NUCLEOTIDE SEQUENCE [LARGE SCALE GENOMIC DNA]</scope>
    <source>
        <strain evidence="1">DCEP-RM93F</strain>
    </source>
</reference>
<name>A0A085N3B7_9BILA</name>
<dbReference type="AlphaFoldDB" id="A0A085N3B7"/>
<evidence type="ECO:0000313" key="1">
    <source>
        <dbReference type="EMBL" id="KFD63963.1"/>
    </source>
</evidence>
<proteinExistence type="predicted"/>
<gene>
    <name evidence="1" type="ORF">M514_23811</name>
</gene>
<accession>A0A085N3B7</accession>
<dbReference type="Proteomes" id="UP000030758">
    <property type="component" value="Unassembled WGS sequence"/>
</dbReference>
<organism evidence="1">
    <name type="scientific">Trichuris suis</name>
    <name type="common">pig whipworm</name>
    <dbReference type="NCBI Taxonomy" id="68888"/>
    <lineage>
        <taxon>Eukaryota</taxon>
        <taxon>Metazoa</taxon>
        <taxon>Ecdysozoa</taxon>
        <taxon>Nematoda</taxon>
        <taxon>Enoplea</taxon>
        <taxon>Dorylaimia</taxon>
        <taxon>Trichinellida</taxon>
        <taxon>Trichuridae</taxon>
        <taxon>Trichuris</taxon>
    </lineage>
</organism>
<dbReference type="EMBL" id="KL367563">
    <property type="protein sequence ID" value="KFD63963.1"/>
    <property type="molecule type" value="Genomic_DNA"/>
</dbReference>
<sequence>MWRKVQSCCLASMYVHDEGFSLSIQHLSALAFLRFEEISEAFEEPKPHLPEQARGVIEWFEVKHVHTRIRTHLQNDITALSLPSLWSVLECMESAFS</sequence>
<protein>
    <submittedName>
        <fullName evidence="1">Uncharacterized protein</fullName>
    </submittedName>
</protein>